<dbReference type="Gene3D" id="1.10.10.10">
    <property type="entry name" value="Winged helix-like DNA-binding domain superfamily/Winged helix DNA-binding domain"/>
    <property type="match status" value="1"/>
</dbReference>
<dbReference type="EMBL" id="LRRD01000054">
    <property type="protein sequence ID" value="KXW57517.1"/>
    <property type="molecule type" value="Genomic_DNA"/>
</dbReference>
<dbReference type="InterPro" id="IPR036388">
    <property type="entry name" value="WH-like_DNA-bd_sf"/>
</dbReference>
<dbReference type="Proteomes" id="UP000075653">
    <property type="component" value="Unassembled WGS sequence"/>
</dbReference>
<gene>
    <name evidence="1" type="ORF">FEMY_19760</name>
</gene>
<dbReference type="STRING" id="1789004.FEMY_19760"/>
<proteinExistence type="predicted"/>
<comment type="caution">
    <text evidence="1">The sequence shown here is derived from an EMBL/GenBank/DDBJ whole genome shotgun (WGS) entry which is preliminary data.</text>
</comment>
<reference evidence="1 2" key="1">
    <citation type="submission" date="2016-01" db="EMBL/GenBank/DDBJ databases">
        <title>Genome sequence of the acidophilic iron oxidising Ferrovum strain Z-31.</title>
        <authorList>
            <person name="Poehlein A."/>
            <person name="Ullrich S.R."/>
            <person name="Schloemann M."/>
            <person name="Muehling M."/>
            <person name="Daniel R."/>
        </authorList>
    </citation>
    <scope>NUCLEOTIDE SEQUENCE [LARGE SCALE GENOMIC DNA]</scope>
    <source>
        <strain evidence="1 2">Z-31</strain>
    </source>
</reference>
<sequence>MSTSFQQLANFIWSVTDLLRGPYPPPQYETGETTLKRIEPHRLAALVLEDLQRYPESAISDIRQRIGGEIHPKQVKRALEELIERSAVRFEGNNRWRRYWVAS</sequence>
<accession>A0A149VWB7</accession>
<dbReference type="PATRIC" id="fig|1789004.3.peg.2036"/>
<keyword evidence="2" id="KW-1185">Reference proteome</keyword>
<name>A0A149VWB7_9PROT</name>
<evidence type="ECO:0000313" key="2">
    <source>
        <dbReference type="Proteomes" id="UP000075653"/>
    </source>
</evidence>
<organism evidence="1 2">
    <name type="scientific">Ferrovum myxofaciens</name>
    <dbReference type="NCBI Taxonomy" id="416213"/>
    <lineage>
        <taxon>Bacteria</taxon>
        <taxon>Pseudomonadati</taxon>
        <taxon>Pseudomonadota</taxon>
        <taxon>Betaproteobacteria</taxon>
        <taxon>Ferrovales</taxon>
        <taxon>Ferrovaceae</taxon>
        <taxon>Ferrovum</taxon>
    </lineage>
</organism>
<dbReference type="RefSeq" id="WP_062188388.1">
    <property type="nucleotide sequence ID" value="NZ_LRRD01000054.1"/>
</dbReference>
<evidence type="ECO:0000313" key="1">
    <source>
        <dbReference type="EMBL" id="KXW57517.1"/>
    </source>
</evidence>
<dbReference type="AlphaFoldDB" id="A0A149VWB7"/>
<protein>
    <submittedName>
        <fullName evidence="1">Uncharacterized protein</fullName>
    </submittedName>
</protein>